<evidence type="ECO:0000313" key="3">
    <source>
        <dbReference type="EMBL" id="MDJ1482481.1"/>
    </source>
</evidence>
<feature type="signal peptide" evidence="1">
    <location>
        <begin position="1"/>
        <end position="22"/>
    </location>
</feature>
<dbReference type="RefSeq" id="WP_313981678.1">
    <property type="nucleotide sequence ID" value="NZ_JASJOS010000008.1"/>
</dbReference>
<keyword evidence="3" id="KW-0031">Aminopeptidase</keyword>
<evidence type="ECO:0000259" key="2">
    <source>
        <dbReference type="Pfam" id="PF01433"/>
    </source>
</evidence>
<evidence type="ECO:0000313" key="4">
    <source>
        <dbReference type="Proteomes" id="UP001241110"/>
    </source>
</evidence>
<dbReference type="InterPro" id="IPR014782">
    <property type="entry name" value="Peptidase_M1_dom"/>
</dbReference>
<keyword evidence="3" id="KW-0378">Hydrolase</keyword>
<evidence type="ECO:0000256" key="1">
    <source>
        <dbReference type="SAM" id="SignalP"/>
    </source>
</evidence>
<dbReference type="Proteomes" id="UP001241110">
    <property type="component" value="Unassembled WGS sequence"/>
</dbReference>
<gene>
    <name evidence="3" type="ORF">QNI16_18400</name>
</gene>
<proteinExistence type="predicted"/>
<keyword evidence="3" id="KW-0645">Protease</keyword>
<dbReference type="InterPro" id="IPR027268">
    <property type="entry name" value="Peptidase_M4/M1_CTD_sf"/>
</dbReference>
<feature type="chain" id="PRO_5042043645" evidence="1">
    <location>
        <begin position="23"/>
        <end position="626"/>
    </location>
</feature>
<dbReference type="Gene3D" id="1.10.390.10">
    <property type="entry name" value="Neutral Protease Domain 2"/>
    <property type="match status" value="1"/>
</dbReference>
<dbReference type="EMBL" id="JASJOS010000008">
    <property type="protein sequence ID" value="MDJ1482481.1"/>
    <property type="molecule type" value="Genomic_DNA"/>
</dbReference>
<accession>A0AAE3QPG5</accession>
<name>A0AAE3QPG5_9BACT</name>
<protein>
    <submittedName>
        <fullName evidence="3">M1 family metallopeptidase</fullName>
        <ecNumber evidence="3">3.4.11.-</ecNumber>
    </submittedName>
</protein>
<dbReference type="SUPFAM" id="SSF55486">
    <property type="entry name" value="Metalloproteases ('zincins'), catalytic domain"/>
    <property type="match status" value="1"/>
</dbReference>
<feature type="domain" description="Peptidase M1 membrane alanine aminopeptidase" evidence="2">
    <location>
        <begin position="387"/>
        <end position="528"/>
    </location>
</feature>
<dbReference type="AlphaFoldDB" id="A0AAE3QPG5"/>
<comment type="caution">
    <text evidence="3">The sequence shown here is derived from an EMBL/GenBank/DDBJ whole genome shotgun (WGS) entry which is preliminary data.</text>
</comment>
<organism evidence="3 4">
    <name type="scientific">Xanthocytophaga flava</name>
    <dbReference type="NCBI Taxonomy" id="3048013"/>
    <lineage>
        <taxon>Bacteria</taxon>
        <taxon>Pseudomonadati</taxon>
        <taxon>Bacteroidota</taxon>
        <taxon>Cytophagia</taxon>
        <taxon>Cytophagales</taxon>
        <taxon>Rhodocytophagaceae</taxon>
        <taxon>Xanthocytophaga</taxon>
    </lineage>
</organism>
<dbReference type="GO" id="GO:0008237">
    <property type="term" value="F:metallopeptidase activity"/>
    <property type="evidence" value="ECO:0007669"/>
    <property type="project" value="InterPro"/>
</dbReference>
<sequence length="626" mass="71461">MLTDQKRCLLLYFFFLSHLLVAQQVSLPIATNLTKAYTTHTRSLSGSPGKSYWQNKADYQIELTFDPLTRQLAGDMTISYQNNSPDTLKQLVFKLFPNLYKAGSMRSTSLQANDITDGVEIKSLLLEGQSIASKNQVIRGTNMYIRGTEIHPGRLTQIKLSFAYVVNKTSFVRTGQVDSGAFVIAYFFPRIAVYDDLDGWDQYPYTGKEEFYNDFCNFQLTITLPGNYQCWATGTLLNPQEVYQPTIQQRIEAALHSDGITDIITTEDLTKEAVTQKKSVNTWSFEAKDVSDFAFTVSNHYIWKASGITVDTLTRRRTRVDVVYNPEHKAFEPVIDYARKTVELISYSLPGIPFPYATQCIFEGLDAMEYPMMVNNLPFEADEAIYFTVHEIFHSLFPFVVGSNETKHSFMDEGWATWSEFTLAPMIKPSLADTYDISSFTSSAGSDQDVPVMTLTPQLYGKARYSDKDLKPALGLHYVREMLGDSLFLKALRYYIQQWQGKHPSPYDFFYSFNTGSGKNLNWFWKNWFFEKFTPDLAIEQVVRKRNQYKVVILNKGGCMLPIHLTVLFTDGTKQEVSSSIASWSDGKDRQTLTFKSTKEIQKLVLGKPYDADSNLSDNIWEPAKH</sequence>
<dbReference type="GO" id="GO:0008270">
    <property type="term" value="F:zinc ion binding"/>
    <property type="evidence" value="ECO:0007669"/>
    <property type="project" value="InterPro"/>
</dbReference>
<dbReference type="Pfam" id="PF01433">
    <property type="entry name" value="Peptidase_M1"/>
    <property type="match status" value="1"/>
</dbReference>
<dbReference type="GO" id="GO:0004177">
    <property type="term" value="F:aminopeptidase activity"/>
    <property type="evidence" value="ECO:0007669"/>
    <property type="project" value="UniProtKB-KW"/>
</dbReference>
<dbReference type="CDD" id="cd09604">
    <property type="entry name" value="M1_APN_like"/>
    <property type="match status" value="1"/>
</dbReference>
<reference evidence="3" key="1">
    <citation type="submission" date="2023-05" db="EMBL/GenBank/DDBJ databases">
        <authorList>
            <person name="Zhang X."/>
        </authorList>
    </citation>
    <scope>NUCLEOTIDE SEQUENCE</scope>
    <source>
        <strain evidence="3">YF14B1</strain>
    </source>
</reference>
<dbReference type="EC" id="3.4.11.-" evidence="3"/>
<keyword evidence="1" id="KW-0732">Signal</keyword>